<reference evidence="6 7" key="2">
    <citation type="submission" date="2018-03" db="EMBL/GenBank/DDBJ databases">
        <title>The ancient ancestry and fast evolution of plastids.</title>
        <authorList>
            <person name="Moore K.R."/>
            <person name="Magnabosco C."/>
            <person name="Momper L."/>
            <person name="Gold D.A."/>
            <person name="Bosak T."/>
            <person name="Fournier G.P."/>
        </authorList>
    </citation>
    <scope>NUCLEOTIDE SEQUENCE [LARGE SCALE GENOMIC DNA]</scope>
    <source>
        <strain evidence="6 7">CCAP 1448/3</strain>
    </source>
</reference>
<evidence type="ECO:0000259" key="4">
    <source>
        <dbReference type="PROSITE" id="PS50011"/>
    </source>
</evidence>
<organism evidence="6 7">
    <name type="scientific">Merismopedia glauca CCAP 1448/3</name>
    <dbReference type="NCBI Taxonomy" id="1296344"/>
    <lineage>
        <taxon>Bacteria</taxon>
        <taxon>Bacillati</taxon>
        <taxon>Cyanobacteriota</taxon>
        <taxon>Cyanophyceae</taxon>
        <taxon>Synechococcales</taxon>
        <taxon>Merismopediaceae</taxon>
        <taxon>Merismopedia</taxon>
    </lineage>
</organism>
<accession>A0A2T1C069</accession>
<dbReference type="InterPro" id="IPR001478">
    <property type="entry name" value="PDZ"/>
</dbReference>
<reference evidence="6 7" key="1">
    <citation type="submission" date="2018-02" db="EMBL/GenBank/DDBJ databases">
        <authorList>
            <person name="Cohen D.B."/>
            <person name="Kent A.D."/>
        </authorList>
    </citation>
    <scope>NUCLEOTIDE SEQUENCE [LARGE SCALE GENOMIC DNA]</scope>
    <source>
        <strain evidence="6 7">CCAP 1448/3</strain>
    </source>
</reference>
<dbReference type="Gene3D" id="2.30.42.10">
    <property type="match status" value="1"/>
</dbReference>
<dbReference type="Gene3D" id="1.25.40.10">
    <property type="entry name" value="Tetratricopeptide repeat domain"/>
    <property type="match status" value="4"/>
</dbReference>
<feature type="domain" description="PDZ" evidence="5">
    <location>
        <begin position="396"/>
        <end position="463"/>
    </location>
</feature>
<dbReference type="Gene3D" id="1.10.510.10">
    <property type="entry name" value="Transferase(Phosphotransferase) domain 1"/>
    <property type="match status" value="1"/>
</dbReference>
<gene>
    <name evidence="6" type="ORF">C7B64_17220</name>
</gene>
<dbReference type="PROSITE" id="PS50011">
    <property type="entry name" value="PROTEIN_KINASE_DOM"/>
    <property type="match status" value="1"/>
</dbReference>
<dbReference type="RefSeq" id="WP_106289887.1">
    <property type="nucleotide sequence ID" value="NZ_CAWNTC010000124.1"/>
</dbReference>
<dbReference type="SUPFAM" id="SSF48452">
    <property type="entry name" value="TPR-like"/>
    <property type="match status" value="3"/>
</dbReference>
<keyword evidence="1" id="KW-0677">Repeat</keyword>
<evidence type="ECO:0000313" key="6">
    <source>
        <dbReference type="EMBL" id="PSB01651.1"/>
    </source>
</evidence>
<dbReference type="InterPro" id="IPR000719">
    <property type="entry name" value="Prot_kinase_dom"/>
</dbReference>
<dbReference type="Pfam" id="PF13432">
    <property type="entry name" value="TPR_16"/>
    <property type="match status" value="1"/>
</dbReference>
<dbReference type="InterPro" id="IPR011990">
    <property type="entry name" value="TPR-like_helical_dom_sf"/>
</dbReference>
<dbReference type="GO" id="GO:0005524">
    <property type="term" value="F:ATP binding"/>
    <property type="evidence" value="ECO:0007669"/>
    <property type="project" value="InterPro"/>
</dbReference>
<dbReference type="Gene3D" id="3.30.200.20">
    <property type="entry name" value="Phosphorylase Kinase, domain 1"/>
    <property type="match status" value="1"/>
</dbReference>
<dbReference type="SMART" id="SM00028">
    <property type="entry name" value="TPR"/>
    <property type="match status" value="10"/>
</dbReference>
<dbReference type="PROSITE" id="PS50005">
    <property type="entry name" value="TPR"/>
    <property type="match status" value="5"/>
</dbReference>
<evidence type="ECO:0008006" key="8">
    <source>
        <dbReference type="Google" id="ProtNLM"/>
    </source>
</evidence>
<evidence type="ECO:0000256" key="1">
    <source>
        <dbReference type="ARBA" id="ARBA00022737"/>
    </source>
</evidence>
<evidence type="ECO:0000256" key="2">
    <source>
        <dbReference type="ARBA" id="ARBA00022803"/>
    </source>
</evidence>
<evidence type="ECO:0000259" key="5">
    <source>
        <dbReference type="PROSITE" id="PS50106"/>
    </source>
</evidence>
<dbReference type="InterPro" id="IPR050498">
    <property type="entry name" value="Ycf3"/>
</dbReference>
<feature type="repeat" description="TPR" evidence="3">
    <location>
        <begin position="532"/>
        <end position="565"/>
    </location>
</feature>
<evidence type="ECO:0000313" key="7">
    <source>
        <dbReference type="Proteomes" id="UP000238762"/>
    </source>
</evidence>
<dbReference type="SMART" id="SM00228">
    <property type="entry name" value="PDZ"/>
    <property type="match status" value="1"/>
</dbReference>
<protein>
    <recommendedName>
        <fullName evidence="8">Serine/threonine protein kinase</fullName>
    </recommendedName>
</protein>
<comment type="caution">
    <text evidence="6">The sequence shown here is derived from an EMBL/GenBank/DDBJ whole genome shotgun (WGS) entry which is preliminary data.</text>
</comment>
<dbReference type="Pfam" id="PF00595">
    <property type="entry name" value="PDZ"/>
    <property type="match status" value="1"/>
</dbReference>
<dbReference type="AlphaFoldDB" id="A0A2T1C069"/>
<evidence type="ECO:0000256" key="3">
    <source>
        <dbReference type="PROSITE-ProRule" id="PRU00339"/>
    </source>
</evidence>
<dbReference type="SMART" id="SM00220">
    <property type="entry name" value="S_TKc"/>
    <property type="match status" value="1"/>
</dbReference>
<dbReference type="CDD" id="cd14014">
    <property type="entry name" value="STKc_PknB_like"/>
    <property type="match status" value="1"/>
</dbReference>
<dbReference type="PANTHER" id="PTHR44858:SF1">
    <property type="entry name" value="UDP-N-ACETYLGLUCOSAMINE--PEPTIDE N-ACETYLGLUCOSAMINYLTRANSFERASE SPINDLY-RELATED"/>
    <property type="match status" value="1"/>
</dbReference>
<feature type="repeat" description="TPR" evidence="3">
    <location>
        <begin position="600"/>
        <end position="633"/>
    </location>
</feature>
<feature type="repeat" description="TPR" evidence="3">
    <location>
        <begin position="702"/>
        <end position="735"/>
    </location>
</feature>
<dbReference type="InterPro" id="IPR036034">
    <property type="entry name" value="PDZ_sf"/>
</dbReference>
<keyword evidence="7" id="KW-1185">Reference proteome</keyword>
<dbReference type="Pfam" id="PF13181">
    <property type="entry name" value="TPR_8"/>
    <property type="match status" value="1"/>
</dbReference>
<dbReference type="InterPro" id="IPR011009">
    <property type="entry name" value="Kinase-like_dom_sf"/>
</dbReference>
<dbReference type="Pfam" id="PF00515">
    <property type="entry name" value="TPR_1"/>
    <property type="match status" value="2"/>
</dbReference>
<dbReference type="PANTHER" id="PTHR44858">
    <property type="entry name" value="TETRATRICOPEPTIDE REPEAT PROTEIN 6"/>
    <property type="match status" value="1"/>
</dbReference>
<keyword evidence="2 3" id="KW-0802">TPR repeat</keyword>
<dbReference type="PROSITE" id="PS50293">
    <property type="entry name" value="TPR_REGION"/>
    <property type="match status" value="3"/>
</dbReference>
<dbReference type="Pfam" id="PF00069">
    <property type="entry name" value="Pkinase"/>
    <property type="match status" value="1"/>
</dbReference>
<feature type="domain" description="Protein kinase" evidence="4">
    <location>
        <begin position="10"/>
        <end position="283"/>
    </location>
</feature>
<name>A0A2T1C069_9CYAN</name>
<dbReference type="OrthoDB" id="568198at2"/>
<dbReference type="Pfam" id="PF13414">
    <property type="entry name" value="TPR_11"/>
    <property type="match status" value="1"/>
</dbReference>
<dbReference type="CDD" id="cd06782">
    <property type="entry name" value="cpPDZ_CPP-like"/>
    <property type="match status" value="1"/>
</dbReference>
<proteinExistence type="predicted"/>
<dbReference type="EMBL" id="PVWJ01000095">
    <property type="protein sequence ID" value="PSB01651.1"/>
    <property type="molecule type" value="Genomic_DNA"/>
</dbReference>
<feature type="repeat" description="TPR" evidence="3">
    <location>
        <begin position="668"/>
        <end position="701"/>
    </location>
</feature>
<dbReference type="SUPFAM" id="SSF56112">
    <property type="entry name" value="Protein kinase-like (PK-like)"/>
    <property type="match status" value="1"/>
</dbReference>
<dbReference type="PROSITE" id="PS50106">
    <property type="entry name" value="PDZ"/>
    <property type="match status" value="1"/>
</dbReference>
<dbReference type="InterPro" id="IPR019734">
    <property type="entry name" value="TPR_rpt"/>
</dbReference>
<dbReference type="Proteomes" id="UP000238762">
    <property type="component" value="Unassembled WGS sequence"/>
</dbReference>
<dbReference type="GO" id="GO:0004672">
    <property type="term" value="F:protein kinase activity"/>
    <property type="evidence" value="ECO:0007669"/>
    <property type="project" value="InterPro"/>
</dbReference>
<sequence length="794" mass="88897">MIGQLIDGRYQIVRNLDAGGFAKTFIAEDSRRPGRPQCVVKRLEPSQTDAHTLEVSRRLFQREAEVLERLGHHPQIPRLLANFEENQEFYLVEELIIGHPLTQEIVTGQPISEGQVIGILIEILDILVFVHGQGVIHRDIKPSNIIRQHSDGRLFLIDFGAVKEVTTQIGGVYAGGSPTVVGTQGYMPLEQFHGHPRFNSDLYALGVIAIQALTGLPANDISTLRDPYNPDRTAIVWHHRVPQVNPRLANIIDRLVVFDCTQRYQSATDVLNDLRNSIYQPLVEPTIFTPQIQLLESPQKNKLGLILAGIGGSMALLAVMGLGGNYYLQQKSLTQAKKSYYQGLEKVLQQDYKGAILNLDEALKINPKYGQAYYQRCLANYYQNNELKAIEDCTQAINYLPKKYNSVGIYLKVDEKTKALITNGVQNDSPAVKESIKEGDKILEIDGKSTDNLSLGEAEDLLRGGEVGSSVKLKIASVDGSTRELTLKRENLTNDEFDLAYDFRGLSRYYTQDYQGAIADFDEAIRLAPIYFKYYYNRGLARSKQGDKSGAIKDFDKSIEINANYEPAYSERGLIHQLLGQSEPAVKDFDRAIELEPNNAITYYNRGNSYISLGNKEAGIEDYTKAIELDPKYTNAYLFRCTERSNLSQHQAALADCNQVIELDPNFPEGYVGRGLVYQNQGDNQKAIADYTQAIKLDPQNERAYYNRGIVRRLLADTQGAIADYTKAIEIDPNDPFPYHGRGLIYSDSGNRQQAIEDLQKASQLYLQAGRRSGYNNALAAIAKLEKQPATTGN</sequence>
<feature type="repeat" description="TPR" evidence="3">
    <location>
        <begin position="566"/>
        <end position="599"/>
    </location>
</feature>